<dbReference type="SUPFAM" id="SSF51556">
    <property type="entry name" value="Metallo-dependent hydrolases"/>
    <property type="match status" value="1"/>
</dbReference>
<dbReference type="PANTHER" id="PTHR43135">
    <property type="entry name" value="ALPHA-D-RIBOSE 1-METHYLPHOSPHONATE 5-TRIPHOSPHATE DIPHOSPHATASE"/>
    <property type="match status" value="1"/>
</dbReference>
<dbReference type="CDD" id="cd01299">
    <property type="entry name" value="Met_dep_hydrolase_A"/>
    <property type="match status" value="1"/>
</dbReference>
<protein>
    <submittedName>
        <fullName evidence="2">Amidohydrolase family protein</fullName>
    </submittedName>
</protein>
<comment type="caution">
    <text evidence="2">The sequence shown here is derived from an EMBL/GenBank/DDBJ whole genome shotgun (WGS) entry which is preliminary data.</text>
</comment>
<dbReference type="EMBL" id="JABBKX010000002">
    <property type="protein sequence ID" value="NMJ40730.1"/>
    <property type="molecule type" value="Genomic_DNA"/>
</dbReference>
<dbReference type="AlphaFoldDB" id="A0A848EB73"/>
<dbReference type="InterPro" id="IPR051781">
    <property type="entry name" value="Metallo-dep_Hydrolase"/>
</dbReference>
<dbReference type="RefSeq" id="WP_170053003.1">
    <property type="nucleotide sequence ID" value="NZ_JABBKX010000002.1"/>
</dbReference>
<dbReference type="Gene3D" id="3.20.20.140">
    <property type="entry name" value="Metal-dependent hydrolases"/>
    <property type="match status" value="1"/>
</dbReference>
<evidence type="ECO:0000259" key="1">
    <source>
        <dbReference type="Pfam" id="PF01979"/>
    </source>
</evidence>
<dbReference type="GO" id="GO:0016810">
    <property type="term" value="F:hydrolase activity, acting on carbon-nitrogen (but not peptide) bonds"/>
    <property type="evidence" value="ECO:0007669"/>
    <property type="project" value="InterPro"/>
</dbReference>
<dbReference type="InterPro" id="IPR006680">
    <property type="entry name" value="Amidohydro-rel"/>
</dbReference>
<organism evidence="2 3">
    <name type="scientific">Neoroseomonas marina</name>
    <dbReference type="NCBI Taxonomy" id="1232220"/>
    <lineage>
        <taxon>Bacteria</taxon>
        <taxon>Pseudomonadati</taxon>
        <taxon>Pseudomonadota</taxon>
        <taxon>Alphaproteobacteria</taxon>
        <taxon>Acetobacterales</taxon>
        <taxon>Acetobacteraceae</taxon>
        <taxon>Neoroseomonas</taxon>
    </lineage>
</organism>
<dbReference type="InterPro" id="IPR011059">
    <property type="entry name" value="Metal-dep_hydrolase_composite"/>
</dbReference>
<name>A0A848EB73_9PROT</name>
<sequence>MTDAVLFENAAILDGTAEGAVPGHVLVESGTIKDVSDKPIAAAAARRIDLKGRTLMPGLIDAHVHVVAGVVNLGLNAMLPDAVVAFRAAKIMHGMLMRGFTTVRDLGGCTHGLRMARDEGHFDGPRLNISGKALSQTGGHCDFRGRHDTRDTAFFAARLGSLGRLVDGVADVRRACREEIKAGADYIKIMANGGVASPTDPIAFVGFSREEVLAAVEEAENAGTYVAAHLYTDSAIHRAVDCGVRSLEHCNLIQADTARFAAKSGAIACPTLVTYQALKDEGATLGLPAESVAKIDDVRLAGLRSIEIMREAGLTMAFGTDLLGDMHRHQSEEFVIRGEILPAIEVIRSATINAAKLLMSEGRIGCVAPGAHADLIVVEGDPLKDLSLLTRQGQHLSAIMLGGRFVKDQLAA</sequence>
<gene>
    <name evidence="2" type="ORF">GWK16_05725</name>
</gene>
<proteinExistence type="predicted"/>
<keyword evidence="2" id="KW-0378">Hydrolase</keyword>
<dbReference type="PANTHER" id="PTHR43135:SF3">
    <property type="entry name" value="ALPHA-D-RIBOSE 1-METHYLPHOSPHONATE 5-TRIPHOSPHATE DIPHOSPHATASE"/>
    <property type="match status" value="1"/>
</dbReference>
<dbReference type="InterPro" id="IPR057744">
    <property type="entry name" value="OTAase-like"/>
</dbReference>
<dbReference type="Pfam" id="PF01979">
    <property type="entry name" value="Amidohydro_1"/>
    <property type="match status" value="1"/>
</dbReference>
<dbReference type="InterPro" id="IPR032466">
    <property type="entry name" value="Metal_Hydrolase"/>
</dbReference>
<reference evidence="2 3" key="1">
    <citation type="submission" date="2020-03" db="EMBL/GenBank/DDBJ databases">
        <authorList>
            <person name="Sun Q."/>
        </authorList>
    </citation>
    <scope>NUCLEOTIDE SEQUENCE [LARGE SCALE GENOMIC DNA]</scope>
    <source>
        <strain evidence="2 3">JC162</strain>
    </source>
</reference>
<accession>A0A848EB73</accession>
<keyword evidence="3" id="KW-1185">Reference proteome</keyword>
<dbReference type="Gene3D" id="2.30.40.10">
    <property type="entry name" value="Urease, subunit C, domain 1"/>
    <property type="match status" value="1"/>
</dbReference>
<feature type="domain" description="Amidohydrolase-related" evidence="1">
    <location>
        <begin position="54"/>
        <end position="396"/>
    </location>
</feature>
<dbReference type="SUPFAM" id="SSF51338">
    <property type="entry name" value="Composite domain of metallo-dependent hydrolases"/>
    <property type="match status" value="1"/>
</dbReference>
<dbReference type="Proteomes" id="UP000548582">
    <property type="component" value="Unassembled WGS sequence"/>
</dbReference>
<evidence type="ECO:0000313" key="2">
    <source>
        <dbReference type="EMBL" id="NMJ40730.1"/>
    </source>
</evidence>
<evidence type="ECO:0000313" key="3">
    <source>
        <dbReference type="Proteomes" id="UP000548582"/>
    </source>
</evidence>